<dbReference type="AlphaFoldDB" id="A0A382EHT2"/>
<dbReference type="InterPro" id="IPR015424">
    <property type="entry name" value="PyrdxlP-dep_Trfase"/>
</dbReference>
<gene>
    <name evidence="7" type="ORF">METZ01_LOCUS202889</name>
</gene>
<dbReference type="EMBL" id="UINC01044493">
    <property type="protein sequence ID" value="SVB50035.1"/>
    <property type="molecule type" value="Genomic_DNA"/>
</dbReference>
<evidence type="ECO:0000256" key="3">
    <source>
        <dbReference type="ARBA" id="ARBA00022576"/>
    </source>
</evidence>
<keyword evidence="5" id="KW-0663">Pyridoxal phosphate</keyword>
<evidence type="ECO:0000259" key="6">
    <source>
        <dbReference type="Pfam" id="PF00155"/>
    </source>
</evidence>
<dbReference type="Pfam" id="PF00155">
    <property type="entry name" value="Aminotran_1_2"/>
    <property type="match status" value="1"/>
</dbReference>
<accession>A0A382EHT2</accession>
<name>A0A382EHT2_9ZZZZ</name>
<feature type="domain" description="Aminotransferase class I/classII large" evidence="6">
    <location>
        <begin position="30"/>
        <end position="382"/>
    </location>
</feature>
<comment type="similarity">
    <text evidence="2">Belongs to the class-I pyridoxal-phosphate-dependent aminotransferase family.</text>
</comment>
<dbReference type="InterPro" id="IPR004839">
    <property type="entry name" value="Aminotransferase_I/II_large"/>
</dbReference>
<dbReference type="GO" id="GO:0030170">
    <property type="term" value="F:pyridoxal phosphate binding"/>
    <property type="evidence" value="ECO:0007669"/>
    <property type="project" value="InterPro"/>
</dbReference>
<dbReference type="InterPro" id="IPR050596">
    <property type="entry name" value="AspAT/PAT-like"/>
</dbReference>
<dbReference type="Gene3D" id="3.40.640.10">
    <property type="entry name" value="Type I PLP-dependent aspartate aminotransferase-like (Major domain)"/>
    <property type="match status" value="1"/>
</dbReference>
<organism evidence="7">
    <name type="scientific">marine metagenome</name>
    <dbReference type="NCBI Taxonomy" id="408172"/>
    <lineage>
        <taxon>unclassified sequences</taxon>
        <taxon>metagenomes</taxon>
        <taxon>ecological metagenomes</taxon>
    </lineage>
</organism>
<dbReference type="GO" id="GO:0006520">
    <property type="term" value="P:amino acid metabolic process"/>
    <property type="evidence" value="ECO:0007669"/>
    <property type="project" value="InterPro"/>
</dbReference>
<dbReference type="SUPFAM" id="SSF53383">
    <property type="entry name" value="PLP-dependent transferases"/>
    <property type="match status" value="1"/>
</dbReference>
<sequence>MQVSKRLFSLETESAFAILAKAKKLELEGKDIINLGIGQPDFPTPQNILEAAKKAITDGHHGYTPSNGILPLREAVSKKIYEDYNTSVSPDNILITPGGKPVIFFAALIFGEPGVEIIYPDPGFPIYRSMIKYTGATPVPLELKEKDNFEVNIELLEKLITNKTRLIILNNPNNPTGSFMNETKISQLVNILEKYPETVILSDEIYSKIIFDNFSMPSLLKFESIRDRLIVLEGWSKTFCMTGWRLGWSVWPNKIIDFANKLCVNDHSCPSSISQYAGLEALIGPQDEVVKIVKEFERRKSFVHNGLNRLKKIKCFKPGGAFYAFPNIIETNMSGNQFADIALNELGVALVPGSSFGDSVDEYVRLSYANSMENIEKAIYRLSKI</sequence>
<comment type="cofactor">
    <cofactor evidence="1">
        <name>pyridoxal 5'-phosphate</name>
        <dbReference type="ChEBI" id="CHEBI:597326"/>
    </cofactor>
</comment>
<reference evidence="7" key="1">
    <citation type="submission" date="2018-05" db="EMBL/GenBank/DDBJ databases">
        <authorList>
            <person name="Lanie J.A."/>
            <person name="Ng W.-L."/>
            <person name="Kazmierczak K.M."/>
            <person name="Andrzejewski T.M."/>
            <person name="Davidsen T.M."/>
            <person name="Wayne K.J."/>
            <person name="Tettelin H."/>
            <person name="Glass J.I."/>
            <person name="Rusch D."/>
            <person name="Podicherti R."/>
            <person name="Tsui H.-C.T."/>
            <person name="Winkler M.E."/>
        </authorList>
    </citation>
    <scope>NUCLEOTIDE SEQUENCE</scope>
</reference>
<evidence type="ECO:0000256" key="5">
    <source>
        <dbReference type="ARBA" id="ARBA00022898"/>
    </source>
</evidence>
<evidence type="ECO:0000256" key="1">
    <source>
        <dbReference type="ARBA" id="ARBA00001933"/>
    </source>
</evidence>
<dbReference type="GO" id="GO:0008483">
    <property type="term" value="F:transaminase activity"/>
    <property type="evidence" value="ECO:0007669"/>
    <property type="project" value="UniProtKB-KW"/>
</dbReference>
<keyword evidence="4" id="KW-0808">Transferase</keyword>
<keyword evidence="3" id="KW-0032">Aminotransferase</keyword>
<evidence type="ECO:0000256" key="2">
    <source>
        <dbReference type="ARBA" id="ARBA00007441"/>
    </source>
</evidence>
<protein>
    <recommendedName>
        <fullName evidence="6">Aminotransferase class I/classII large domain-containing protein</fullName>
    </recommendedName>
</protein>
<dbReference type="InterPro" id="IPR015421">
    <property type="entry name" value="PyrdxlP-dep_Trfase_major"/>
</dbReference>
<evidence type="ECO:0000256" key="4">
    <source>
        <dbReference type="ARBA" id="ARBA00022679"/>
    </source>
</evidence>
<dbReference type="PANTHER" id="PTHR46383:SF1">
    <property type="entry name" value="ASPARTATE AMINOTRANSFERASE"/>
    <property type="match status" value="1"/>
</dbReference>
<dbReference type="Gene3D" id="3.90.1150.10">
    <property type="entry name" value="Aspartate Aminotransferase, domain 1"/>
    <property type="match status" value="1"/>
</dbReference>
<evidence type="ECO:0000313" key="7">
    <source>
        <dbReference type="EMBL" id="SVB50035.1"/>
    </source>
</evidence>
<proteinExistence type="inferred from homology"/>
<dbReference type="InterPro" id="IPR015422">
    <property type="entry name" value="PyrdxlP-dep_Trfase_small"/>
</dbReference>
<dbReference type="PANTHER" id="PTHR46383">
    <property type="entry name" value="ASPARTATE AMINOTRANSFERASE"/>
    <property type="match status" value="1"/>
</dbReference>
<dbReference type="CDD" id="cd00609">
    <property type="entry name" value="AAT_like"/>
    <property type="match status" value="1"/>
</dbReference>